<evidence type="ECO:0000256" key="6">
    <source>
        <dbReference type="ARBA" id="ARBA00023242"/>
    </source>
</evidence>
<organism evidence="9 10">
    <name type="scientific">Catenaria anguillulae PL171</name>
    <dbReference type="NCBI Taxonomy" id="765915"/>
    <lineage>
        <taxon>Eukaryota</taxon>
        <taxon>Fungi</taxon>
        <taxon>Fungi incertae sedis</taxon>
        <taxon>Blastocladiomycota</taxon>
        <taxon>Blastocladiomycetes</taxon>
        <taxon>Blastocladiales</taxon>
        <taxon>Catenariaceae</taxon>
        <taxon>Catenaria</taxon>
    </lineage>
</organism>
<dbReference type="OrthoDB" id="2123952at2759"/>
<evidence type="ECO:0000256" key="1">
    <source>
        <dbReference type="ARBA" id="ARBA00022723"/>
    </source>
</evidence>
<evidence type="ECO:0000256" key="4">
    <source>
        <dbReference type="ARBA" id="ARBA00023125"/>
    </source>
</evidence>
<evidence type="ECO:0000313" key="9">
    <source>
        <dbReference type="EMBL" id="ORZ32807.1"/>
    </source>
</evidence>
<gene>
    <name evidence="9" type="ORF">BCR44DRAFT_1224680</name>
</gene>
<feature type="region of interest" description="Disordered" evidence="7">
    <location>
        <begin position="1"/>
        <end position="60"/>
    </location>
</feature>
<feature type="compositionally biased region" description="Polar residues" evidence="7">
    <location>
        <begin position="738"/>
        <end position="751"/>
    </location>
</feature>
<feature type="compositionally biased region" description="Low complexity" evidence="7">
    <location>
        <begin position="951"/>
        <end position="964"/>
    </location>
</feature>
<feature type="domain" description="Xylanolytic transcriptional activator regulatory" evidence="8">
    <location>
        <begin position="496"/>
        <end position="571"/>
    </location>
</feature>
<dbReference type="InterPro" id="IPR051615">
    <property type="entry name" value="Transcr_Regulatory_Elem"/>
</dbReference>
<dbReference type="PANTHER" id="PTHR31313">
    <property type="entry name" value="TY1 ENHANCER ACTIVATOR"/>
    <property type="match status" value="1"/>
</dbReference>
<feature type="compositionally biased region" description="Low complexity" evidence="7">
    <location>
        <begin position="1042"/>
        <end position="1056"/>
    </location>
</feature>
<dbReference type="PANTHER" id="PTHR31313:SF81">
    <property type="entry name" value="TY1 ENHANCER ACTIVATOR"/>
    <property type="match status" value="1"/>
</dbReference>
<feature type="compositionally biased region" description="Polar residues" evidence="7">
    <location>
        <begin position="1"/>
        <end position="10"/>
    </location>
</feature>
<feature type="region of interest" description="Disordered" evidence="7">
    <location>
        <begin position="82"/>
        <end position="105"/>
    </location>
</feature>
<evidence type="ECO:0000256" key="7">
    <source>
        <dbReference type="SAM" id="MobiDB-lite"/>
    </source>
</evidence>
<keyword evidence="5" id="KW-0804">Transcription</keyword>
<evidence type="ECO:0000259" key="8">
    <source>
        <dbReference type="SMART" id="SM00906"/>
    </source>
</evidence>
<dbReference type="CDD" id="cd12148">
    <property type="entry name" value="fungal_TF_MHR"/>
    <property type="match status" value="1"/>
</dbReference>
<keyword evidence="4" id="KW-0238">DNA-binding</keyword>
<keyword evidence="1" id="KW-0479">Metal-binding</keyword>
<dbReference type="AlphaFoldDB" id="A0A1Y2HDZ7"/>
<dbReference type="GO" id="GO:0003677">
    <property type="term" value="F:DNA binding"/>
    <property type="evidence" value="ECO:0007669"/>
    <property type="project" value="UniProtKB-KW"/>
</dbReference>
<name>A0A1Y2HDZ7_9FUNG</name>
<feature type="compositionally biased region" description="Polar residues" evidence="7">
    <location>
        <begin position="1057"/>
        <end position="1072"/>
    </location>
</feature>
<sequence length="1176" mass="126442">MDSPDQSSAPPTLDDILSPTGDSAAEGAAVSSHFMDTTNGNGYGGHVDQDNDEGPKPAKTTIAWPLTMPAQRRCQVAPIKRMLPSSRKAESQRKSAASPGRARLAGNAVKNATASTHVARALKMAGPAFLHPPSAVVRHRETQSPRQILSPPCRLHVDHHVTRSILTQLAHRASTRFSRRISSFCCDCARIRWADAACPSFACCRRVGIFIGVRFSLKAPQAFIDPNQRAEDCMCSNRCTNVPNDCRIRDCRPVLMLHLNNRRPNTAATKPHRSNSTSQPSHLPQPTVTVATSLNADHPPPTMCRADLLKEVNELAEKMTVVVSVDEHGGHAHISNHGHAGALHLFRNWTRTFTPNARDGLVYIPDLVCCPPRPAVLAMHKILFPAPAFVDMLVEYFFDHVHPFLPFVSRGKIQSQRVSEAPSYALMYSLLAASAQQFERRYRVGPMHGVLVSHLLLTRAKALVQPMLSSPTPCLLNIQALLLIEMADRESVRGAPWLISGMAIRMALDIGLNLGIPESVKEMNLVSVPVWSKTWIYCCIVDSLNSFQTGRSHMISDADSVQDLDECILNDHNSEKYGDSELIPSDHFFVWLFKLFEITGKIGRTITSIRIRRNLPYSLPELHSLLSKFRSNLPKSLVYDFERPNRNSVFAVHLNLLYLGTVIFLYRTIFACNLLVHSPLRVEYMRILESSTDAILTIFGAHLDTVHLAPLPLGYAFDLIYTVCVILMSQGQPPLPQAHTQDAASSSSPSVNGGGTSNGSQPGSPMIDPRNKPKAVRILSQCLQLLDSLAMAQPLLRRHAALGKELLESITGTVQDCDRDRRKLIEHLEVIKASEAVVAEWSADPLVERREADVAFTAFLSVPRSTLSYFGGGASGGSKASAMAWQRAAAAASASSKSATPVPPDTSATSVTAAGVHQLAASSSHTQTHATSAAPVVAPPGFHAYMPHAPPAASSHQNAQPSSSSAAAAAILAGMTASEMITAMRAQQHQHQHQGAAATASASSTLLSLYNPTTGQQEQYVAPPGTVFTSAPSLASSTASLMYPGQQQQQQQQQQQPMSTSPPTHGLSSTSPAAYLFGHMHAQPPIQTVLDLPTFPAELLTNDVAMLDVAPPEGQAAAATGGGGGHAANAGSGGAGGDPAANQMNHLGQVGNALGQVVNVAGFLHPGNGFNFAFHE</sequence>
<keyword evidence="6" id="KW-0539">Nucleus</keyword>
<dbReference type="GO" id="GO:0008270">
    <property type="term" value="F:zinc ion binding"/>
    <property type="evidence" value="ECO:0007669"/>
    <property type="project" value="InterPro"/>
</dbReference>
<dbReference type="InterPro" id="IPR007219">
    <property type="entry name" value="XnlR_reg_dom"/>
</dbReference>
<proteinExistence type="predicted"/>
<evidence type="ECO:0000256" key="3">
    <source>
        <dbReference type="ARBA" id="ARBA00023015"/>
    </source>
</evidence>
<feature type="region of interest" description="Disordered" evidence="7">
    <location>
        <begin position="1114"/>
        <end position="1143"/>
    </location>
</feature>
<accession>A0A1Y2HDZ7</accession>
<feature type="compositionally biased region" description="Gly residues" evidence="7">
    <location>
        <begin position="1120"/>
        <end position="1137"/>
    </location>
</feature>
<dbReference type="SMART" id="SM00906">
    <property type="entry name" value="Fungal_trans"/>
    <property type="match status" value="1"/>
</dbReference>
<keyword evidence="2" id="KW-0862">Zinc</keyword>
<dbReference type="GO" id="GO:0006351">
    <property type="term" value="P:DNA-templated transcription"/>
    <property type="evidence" value="ECO:0007669"/>
    <property type="project" value="InterPro"/>
</dbReference>
<feature type="compositionally biased region" description="Basic and acidic residues" evidence="7">
    <location>
        <begin position="47"/>
        <end position="56"/>
    </location>
</feature>
<evidence type="ECO:0000256" key="5">
    <source>
        <dbReference type="ARBA" id="ARBA00023163"/>
    </source>
</evidence>
<feature type="region of interest" description="Disordered" evidence="7">
    <location>
        <begin position="736"/>
        <end position="770"/>
    </location>
</feature>
<protein>
    <submittedName>
        <fullName evidence="9">Fungal-specific transcription factor domain-domain-containing protein</fullName>
    </submittedName>
</protein>
<keyword evidence="10" id="KW-1185">Reference proteome</keyword>
<dbReference type="Pfam" id="PF04082">
    <property type="entry name" value="Fungal_trans"/>
    <property type="match status" value="1"/>
</dbReference>
<dbReference type="EMBL" id="MCFL01000041">
    <property type="protein sequence ID" value="ORZ32807.1"/>
    <property type="molecule type" value="Genomic_DNA"/>
</dbReference>
<comment type="caution">
    <text evidence="9">The sequence shown here is derived from an EMBL/GenBank/DDBJ whole genome shotgun (WGS) entry which is preliminary data.</text>
</comment>
<keyword evidence="3" id="KW-0805">Transcription regulation</keyword>
<feature type="region of interest" description="Disordered" evidence="7">
    <location>
        <begin position="263"/>
        <end position="286"/>
    </location>
</feature>
<reference evidence="9 10" key="1">
    <citation type="submission" date="2016-07" db="EMBL/GenBank/DDBJ databases">
        <title>Pervasive Adenine N6-methylation of Active Genes in Fungi.</title>
        <authorList>
            <consortium name="DOE Joint Genome Institute"/>
            <person name="Mondo S.J."/>
            <person name="Dannebaum R.O."/>
            <person name="Kuo R.C."/>
            <person name="Labutti K."/>
            <person name="Haridas S."/>
            <person name="Kuo A."/>
            <person name="Salamov A."/>
            <person name="Ahrendt S.R."/>
            <person name="Lipzen A."/>
            <person name="Sullivan W."/>
            <person name="Andreopoulos W.B."/>
            <person name="Clum A."/>
            <person name="Lindquist E."/>
            <person name="Daum C."/>
            <person name="Ramamoorthy G.K."/>
            <person name="Gryganskyi A."/>
            <person name="Culley D."/>
            <person name="Magnuson J.K."/>
            <person name="James T.Y."/>
            <person name="O'Malley M.A."/>
            <person name="Stajich J.E."/>
            <person name="Spatafora J.W."/>
            <person name="Visel A."/>
            <person name="Grigoriev I.V."/>
        </authorList>
    </citation>
    <scope>NUCLEOTIDE SEQUENCE [LARGE SCALE GENOMIC DNA]</scope>
    <source>
        <strain evidence="9 10">PL171</strain>
    </source>
</reference>
<dbReference type="Proteomes" id="UP000193411">
    <property type="component" value="Unassembled WGS sequence"/>
</dbReference>
<feature type="region of interest" description="Disordered" evidence="7">
    <location>
        <begin position="1042"/>
        <end position="1072"/>
    </location>
</feature>
<evidence type="ECO:0000313" key="10">
    <source>
        <dbReference type="Proteomes" id="UP000193411"/>
    </source>
</evidence>
<evidence type="ECO:0000256" key="2">
    <source>
        <dbReference type="ARBA" id="ARBA00022833"/>
    </source>
</evidence>
<feature type="region of interest" description="Disordered" evidence="7">
    <location>
        <begin position="945"/>
        <end position="964"/>
    </location>
</feature>